<dbReference type="SUPFAM" id="SSF50084">
    <property type="entry name" value="Myosin S1 fragment, N-terminal domain"/>
    <property type="match status" value="1"/>
</dbReference>
<dbReference type="GO" id="GO:0042802">
    <property type="term" value="F:identical protein binding"/>
    <property type="evidence" value="ECO:0007669"/>
    <property type="project" value="UniProtKB-ARBA"/>
</dbReference>
<keyword evidence="7 8" id="KW-0009">Actin-binding</keyword>
<dbReference type="GO" id="GO:0005524">
    <property type="term" value="F:ATP binding"/>
    <property type="evidence" value="ECO:0007669"/>
    <property type="project" value="UniProtKB-UniRule"/>
</dbReference>
<dbReference type="GO" id="GO:0007015">
    <property type="term" value="P:actin filament organization"/>
    <property type="evidence" value="ECO:0007669"/>
    <property type="project" value="TreeGrafter"/>
</dbReference>
<evidence type="ECO:0000256" key="1">
    <source>
        <dbReference type="ARBA" id="ARBA00008314"/>
    </source>
</evidence>
<keyword evidence="2 8" id="KW-0547">Nucleotide-binding</keyword>
<sequence>MPGHLVKSTGPDPDPSEFLFVSREDKMKDMAKPYDSKKDCWVPDDKEGYRLAEISKEDGDMVEVTIECVPKKFKKDQLKPVNPPKFEKCVDCVDLTYLNDAAVLYNLKARYQAKLMYTYSGLFCIAVNPYKRYPIYTERAAKVYMGKRRNEVPPHVFAISENAYANMRQVGQNQSMLITGESGAGKTENTKKVITYFGYVGATGAKLKPGEKAKASLEDQIVATNPVLEAFGNAKTTRNDNSSRFGKFIRIHFQPNGKLSGADIENYLLEKSRVIDQASQERGYHIFYNIMTDHVAYLKKMCHLSDDIYDYPWQSKGKVTVPSIDDREDMEFAHAAFSTLNFTDLERDNIYKITACCMHCGNMKFKQRGREEQAEPDGTDAAGHIADLCGVIADQMLTNYCKPKIKVGAEMVTKGQNVTKATDSVGAMAKGMFDRLFSFLVKICNITLDTGLKRHSFIGVLDIAGFEIFDFNGFEQICINFCNEKLQQFFNHHMFVLEQEEYKKEEIQWTFIDFGMDLAACIHLFEKPMGVLSILEEESMFPKATDKSFAEKLTTNCLNKSVAFIKPKGDAHMGICHYAGVVNYNITGWLEKNKDPLNDTVVDQLKKGSNELIVTLFANHPGQSAPAEEKGAKGKGGKKKSGGFKTVSSGYREQLNNLMATLNTTSPHFIRCIVPNETKSPGVVLASLIMHQLTCNGVLEGIRICQLGLPNRMFYPDFKQRYKILGAQFFAKMDDQAAVKATFEAVGLDAEKYRVGLNKVFFRAGVLGEVEDIRDDVIGKMVCSVQNWVRGYLGRKKFKTLQEQRIALVIVQRNIRKYMSLKNWSWFYLWQRVKPLINKPRLEDEIRELKEQSDAAVTACQEAEEKAIMLEEQHGQLVKDIDSLKEEVESTAGNVAVFIENQALIAAQKAELEQQLNETCMRFEAEQDAKNELADTKRRIEMDVNSLKNDLEDLDLNLQKLTKEKETKDHQIRSHNDEIAHQEEILNKINKEKKQLQEINAKKSEEFGSVDERAAHLNKVKAKLEQ</sequence>
<evidence type="ECO:0000259" key="12">
    <source>
        <dbReference type="PROSITE" id="PS51844"/>
    </source>
</evidence>
<evidence type="ECO:0000256" key="9">
    <source>
        <dbReference type="SAM" id="Coils"/>
    </source>
</evidence>
<feature type="domain" description="Myosin N-terminal SH3-like" evidence="12">
    <location>
        <begin position="35"/>
        <end position="83"/>
    </location>
</feature>
<dbReference type="GO" id="GO:0051015">
    <property type="term" value="F:actin filament binding"/>
    <property type="evidence" value="ECO:0007669"/>
    <property type="project" value="InterPro"/>
</dbReference>
<organism evidence="13 14">
    <name type="scientific">Meganyctiphanes norvegica</name>
    <name type="common">Northern krill</name>
    <name type="synonym">Thysanopoda norvegica</name>
    <dbReference type="NCBI Taxonomy" id="48144"/>
    <lineage>
        <taxon>Eukaryota</taxon>
        <taxon>Metazoa</taxon>
        <taxon>Ecdysozoa</taxon>
        <taxon>Arthropoda</taxon>
        <taxon>Crustacea</taxon>
        <taxon>Multicrustacea</taxon>
        <taxon>Malacostraca</taxon>
        <taxon>Eumalacostraca</taxon>
        <taxon>Eucarida</taxon>
        <taxon>Euphausiacea</taxon>
        <taxon>Euphausiidae</taxon>
        <taxon>Meganyctiphanes</taxon>
    </lineage>
</organism>
<dbReference type="GO" id="GO:0016020">
    <property type="term" value="C:membrane"/>
    <property type="evidence" value="ECO:0007669"/>
    <property type="project" value="TreeGrafter"/>
</dbReference>
<dbReference type="InterPro" id="IPR008989">
    <property type="entry name" value="Myosin_S1_N"/>
</dbReference>
<keyword evidence="6 8" id="KW-0505">Motor protein</keyword>
<feature type="non-terminal residue" evidence="13">
    <location>
        <position position="1026"/>
    </location>
</feature>
<dbReference type="InterPro" id="IPR004009">
    <property type="entry name" value="SH3_Myosin"/>
</dbReference>
<dbReference type="Gene3D" id="4.10.270.10">
    <property type="entry name" value="Myosin, subunit A"/>
    <property type="match status" value="1"/>
</dbReference>
<evidence type="ECO:0000256" key="8">
    <source>
        <dbReference type="PROSITE-ProRule" id="PRU00782"/>
    </source>
</evidence>
<dbReference type="InterPro" id="IPR001609">
    <property type="entry name" value="Myosin_head_motor_dom-like"/>
</dbReference>
<protein>
    <recommendedName>
        <fullName evidence="15">Myosin heavy chain</fullName>
    </recommendedName>
</protein>
<comment type="similarity">
    <text evidence="1 8">Belongs to the TRAFAC class myosin-kinesin ATPase superfamily. Myosin family.</text>
</comment>
<feature type="region of interest" description="Disordered" evidence="10">
    <location>
        <begin position="622"/>
        <end position="646"/>
    </location>
</feature>
<evidence type="ECO:0000256" key="2">
    <source>
        <dbReference type="ARBA" id="ARBA00022741"/>
    </source>
</evidence>
<evidence type="ECO:0000256" key="3">
    <source>
        <dbReference type="ARBA" id="ARBA00022840"/>
    </source>
</evidence>
<dbReference type="GO" id="GO:0000146">
    <property type="term" value="F:microfilament motor activity"/>
    <property type="evidence" value="ECO:0007669"/>
    <property type="project" value="TreeGrafter"/>
</dbReference>
<keyword evidence="5 8" id="KW-0518">Myosin</keyword>
<dbReference type="PRINTS" id="PR00193">
    <property type="entry name" value="MYOSINHEAVY"/>
</dbReference>
<comment type="caution">
    <text evidence="13">The sequence shown here is derived from an EMBL/GenBank/DDBJ whole genome shotgun (WGS) entry which is preliminary data.</text>
</comment>
<evidence type="ECO:0000256" key="6">
    <source>
        <dbReference type="ARBA" id="ARBA00023175"/>
    </source>
</evidence>
<dbReference type="GO" id="GO:0030017">
    <property type="term" value="C:sarcomere"/>
    <property type="evidence" value="ECO:0007669"/>
    <property type="project" value="UniProtKB-ARBA"/>
</dbReference>
<dbReference type="SUPFAM" id="SSF52540">
    <property type="entry name" value="P-loop containing nucleoside triphosphate hydrolases"/>
    <property type="match status" value="1"/>
</dbReference>
<evidence type="ECO:0000259" key="11">
    <source>
        <dbReference type="PROSITE" id="PS51456"/>
    </source>
</evidence>
<dbReference type="FunFam" id="1.20.120.720:FF:000001">
    <property type="entry name" value="Myosin heavy chain, muscle"/>
    <property type="match status" value="1"/>
</dbReference>
<evidence type="ECO:0000313" key="13">
    <source>
        <dbReference type="EMBL" id="CAL4154391.1"/>
    </source>
</evidence>
<dbReference type="Gene3D" id="2.30.30.360">
    <property type="entry name" value="Myosin S1 fragment, N-terminal"/>
    <property type="match status" value="1"/>
</dbReference>
<dbReference type="Gene3D" id="3.40.850.10">
    <property type="entry name" value="Kinesin motor domain"/>
    <property type="match status" value="1"/>
</dbReference>
<dbReference type="EMBL" id="CAXKWB010040171">
    <property type="protein sequence ID" value="CAL4154391.1"/>
    <property type="molecule type" value="Genomic_DNA"/>
</dbReference>
<keyword evidence="3 8" id="KW-0067">ATP-binding</keyword>
<dbReference type="Gene3D" id="1.20.120.720">
    <property type="entry name" value="Myosin VI head, motor domain, U50 subdomain"/>
    <property type="match status" value="1"/>
</dbReference>
<dbReference type="InterPro" id="IPR036961">
    <property type="entry name" value="Kinesin_motor_dom_sf"/>
</dbReference>
<dbReference type="AlphaFoldDB" id="A0AAV2S399"/>
<dbReference type="CDD" id="cd01377">
    <property type="entry name" value="MYSc_class_II"/>
    <property type="match status" value="1"/>
</dbReference>
<name>A0AAV2S399_MEGNR</name>
<feature type="domain" description="Myosin motor" evidence="11">
    <location>
        <begin position="87"/>
        <end position="775"/>
    </location>
</feature>
<dbReference type="GO" id="GO:0006936">
    <property type="term" value="P:muscle contraction"/>
    <property type="evidence" value="ECO:0007669"/>
    <property type="project" value="UniProtKB-ARBA"/>
</dbReference>
<dbReference type="Proteomes" id="UP001497623">
    <property type="component" value="Unassembled WGS sequence"/>
</dbReference>
<dbReference type="GO" id="GO:0016459">
    <property type="term" value="C:myosin complex"/>
    <property type="evidence" value="ECO:0007669"/>
    <property type="project" value="UniProtKB-KW"/>
</dbReference>
<evidence type="ECO:0008006" key="15">
    <source>
        <dbReference type="Google" id="ProtNLM"/>
    </source>
</evidence>
<proteinExistence type="inferred from homology"/>
<dbReference type="Pfam" id="PF02736">
    <property type="entry name" value="Myosin_N"/>
    <property type="match status" value="1"/>
</dbReference>
<evidence type="ECO:0000313" key="14">
    <source>
        <dbReference type="Proteomes" id="UP001497623"/>
    </source>
</evidence>
<keyword evidence="4 9" id="KW-0175">Coiled coil</keyword>
<dbReference type="PROSITE" id="PS51844">
    <property type="entry name" value="SH3_LIKE"/>
    <property type="match status" value="1"/>
</dbReference>
<accession>A0AAV2S399</accession>
<evidence type="ECO:0000256" key="4">
    <source>
        <dbReference type="ARBA" id="ARBA00023054"/>
    </source>
</evidence>
<gene>
    <name evidence="13" type="ORF">MNOR_LOCUS31331</name>
</gene>
<feature type="region of interest" description="Actin-binding" evidence="8">
    <location>
        <begin position="655"/>
        <end position="677"/>
    </location>
</feature>
<dbReference type="FunFam" id="1.10.10.820:FF:000001">
    <property type="entry name" value="Myosin heavy chain"/>
    <property type="match status" value="1"/>
</dbReference>
<dbReference type="Gene3D" id="3.30.70.1590">
    <property type="match status" value="1"/>
</dbReference>
<dbReference type="Gene3D" id="1.20.5.340">
    <property type="match status" value="1"/>
</dbReference>
<dbReference type="GO" id="GO:0060972">
    <property type="term" value="P:left/right pattern formation"/>
    <property type="evidence" value="ECO:0007669"/>
    <property type="project" value="UniProtKB-ARBA"/>
</dbReference>
<dbReference type="Gene3D" id="1.20.58.530">
    <property type="match status" value="1"/>
</dbReference>
<dbReference type="SMART" id="SM00242">
    <property type="entry name" value="MYSc"/>
    <property type="match status" value="1"/>
</dbReference>
<reference evidence="13 14" key="1">
    <citation type="submission" date="2024-05" db="EMBL/GenBank/DDBJ databases">
        <authorList>
            <person name="Wallberg A."/>
        </authorList>
    </citation>
    <scope>NUCLEOTIDE SEQUENCE [LARGE SCALE GENOMIC DNA]</scope>
</reference>
<dbReference type="InterPro" id="IPR027417">
    <property type="entry name" value="P-loop_NTPase"/>
</dbReference>
<dbReference type="FunFam" id="1.20.58.530:FF:000001">
    <property type="entry name" value="Myosin heavy chain"/>
    <property type="match status" value="1"/>
</dbReference>
<dbReference type="GO" id="GO:0048731">
    <property type="term" value="P:system development"/>
    <property type="evidence" value="ECO:0007669"/>
    <property type="project" value="UniProtKB-ARBA"/>
</dbReference>
<feature type="coiled-coil region" evidence="9">
    <location>
        <begin position="839"/>
        <end position="1006"/>
    </location>
</feature>
<dbReference type="GO" id="GO:0045214">
    <property type="term" value="P:sarcomere organization"/>
    <property type="evidence" value="ECO:0007669"/>
    <property type="project" value="UniProtKB-ARBA"/>
</dbReference>
<evidence type="ECO:0000256" key="7">
    <source>
        <dbReference type="ARBA" id="ARBA00023203"/>
    </source>
</evidence>
<keyword evidence="14" id="KW-1185">Reference proteome</keyword>
<dbReference type="PROSITE" id="PS51456">
    <property type="entry name" value="MYOSIN_MOTOR"/>
    <property type="match status" value="1"/>
</dbReference>
<dbReference type="GO" id="GO:0031033">
    <property type="term" value="P:myosin filament organization"/>
    <property type="evidence" value="ECO:0007669"/>
    <property type="project" value="UniProtKB-ARBA"/>
</dbReference>
<dbReference type="PANTHER" id="PTHR13140">
    <property type="entry name" value="MYOSIN"/>
    <property type="match status" value="1"/>
</dbReference>
<dbReference type="SUPFAM" id="SSF90257">
    <property type="entry name" value="Myosin rod fragments"/>
    <property type="match status" value="2"/>
</dbReference>
<feature type="binding site" evidence="8">
    <location>
        <begin position="180"/>
        <end position="187"/>
    </location>
    <ligand>
        <name>ATP</name>
        <dbReference type="ChEBI" id="CHEBI:30616"/>
    </ligand>
</feature>
<dbReference type="Pfam" id="PF00063">
    <property type="entry name" value="Myosin_head"/>
    <property type="match status" value="1"/>
</dbReference>
<evidence type="ECO:0000256" key="5">
    <source>
        <dbReference type="ARBA" id="ARBA00023123"/>
    </source>
</evidence>
<evidence type="ECO:0000256" key="10">
    <source>
        <dbReference type="SAM" id="MobiDB-lite"/>
    </source>
</evidence>
<feature type="compositionally biased region" description="Basic residues" evidence="10">
    <location>
        <begin position="633"/>
        <end position="642"/>
    </location>
</feature>
<dbReference type="PANTHER" id="PTHR13140:SF857">
    <property type="entry name" value="MYOSIN-11"/>
    <property type="match status" value="1"/>
</dbReference>
<dbReference type="PROSITE" id="PS50096">
    <property type="entry name" value="IQ"/>
    <property type="match status" value="1"/>
</dbReference>
<dbReference type="FunFam" id="3.40.850.10:FF:000101">
    <property type="entry name" value="Slow myosin heavy chain 2"/>
    <property type="match status" value="1"/>
</dbReference>
<dbReference type="Gene3D" id="1.10.10.820">
    <property type="match status" value="1"/>
</dbReference>